<sequence>MRLLIQQTLLLFFATIVNNSRLSIYLYALLSIFLSGCVAIKEPPEPLTKQHIEQIPVSVHQQQIDSMRIIIEQLAQKLAEKEALIKQISAREQDQTQIIQASSKEIAHTQVRLRRLATKPSSASLIAEAEVAMAYIKQQSTLIPSDTDLYEQAKRLLDMAVFYYRRDNYANATYYASQALEFMNMIADQDRALPNRVTIRFNTPIMLLAIADANLRRAPGRHALIIDVLEKGTVLTANAYQGNWLMVQTDDDREGWIFNTLVETMLDKKH</sequence>
<dbReference type="OrthoDB" id="8546082at2"/>
<protein>
    <submittedName>
        <fullName evidence="3">SH3 domain-containing protein</fullName>
    </submittedName>
</protein>
<feature type="coiled-coil region" evidence="1">
    <location>
        <begin position="64"/>
        <end position="91"/>
    </location>
</feature>
<dbReference type="Proteomes" id="UP000199533">
    <property type="component" value="Unassembled WGS sequence"/>
</dbReference>
<reference evidence="4" key="1">
    <citation type="submission" date="2016-10" db="EMBL/GenBank/DDBJ databases">
        <authorList>
            <person name="Varghese N."/>
            <person name="Submissions S."/>
        </authorList>
    </citation>
    <scope>NUCLEOTIDE SEQUENCE [LARGE SCALE GENOMIC DNA]</scope>
    <source>
        <strain evidence="4">Nm69</strain>
    </source>
</reference>
<name>A0A1I4FHY5_9PROT</name>
<organism evidence="3 4">
    <name type="scientific">Nitrosomonas aestuarii</name>
    <dbReference type="NCBI Taxonomy" id="52441"/>
    <lineage>
        <taxon>Bacteria</taxon>
        <taxon>Pseudomonadati</taxon>
        <taxon>Pseudomonadota</taxon>
        <taxon>Betaproteobacteria</taxon>
        <taxon>Nitrosomonadales</taxon>
        <taxon>Nitrosomonadaceae</taxon>
        <taxon>Nitrosomonas</taxon>
    </lineage>
</organism>
<dbReference type="Pfam" id="PF08239">
    <property type="entry name" value="SH3_3"/>
    <property type="match status" value="1"/>
</dbReference>
<evidence type="ECO:0000313" key="3">
    <source>
        <dbReference type="EMBL" id="SFL16436.1"/>
    </source>
</evidence>
<keyword evidence="1" id="KW-0175">Coiled coil</keyword>
<dbReference type="AlphaFoldDB" id="A0A1I4FHY5"/>
<evidence type="ECO:0000259" key="2">
    <source>
        <dbReference type="Pfam" id="PF08239"/>
    </source>
</evidence>
<dbReference type="Gene3D" id="2.30.30.40">
    <property type="entry name" value="SH3 Domains"/>
    <property type="match status" value="1"/>
</dbReference>
<gene>
    <name evidence="3" type="ORF">SAMN05216302_10373</name>
</gene>
<evidence type="ECO:0000256" key="1">
    <source>
        <dbReference type="SAM" id="Coils"/>
    </source>
</evidence>
<keyword evidence="4" id="KW-1185">Reference proteome</keyword>
<dbReference type="EMBL" id="FOSP01000037">
    <property type="protein sequence ID" value="SFL16436.1"/>
    <property type="molecule type" value="Genomic_DNA"/>
</dbReference>
<evidence type="ECO:0000313" key="4">
    <source>
        <dbReference type="Proteomes" id="UP000199533"/>
    </source>
</evidence>
<accession>A0A1I4FHY5</accession>
<dbReference type="InterPro" id="IPR003646">
    <property type="entry name" value="SH3-like_bac-type"/>
</dbReference>
<feature type="domain" description="SH3b" evidence="2">
    <location>
        <begin position="212"/>
        <end position="262"/>
    </location>
</feature>
<proteinExistence type="predicted"/>